<sequence length="67" mass="7874">MNKKSQKILSYNAIFTPNEQKGFNVSFPDFPGCVTFGNSFEDAKRYAREALELWIEELNQNKVFFFK</sequence>
<dbReference type="Gene3D" id="3.30.160.250">
    <property type="match status" value="1"/>
</dbReference>
<dbReference type="InterPro" id="IPR051404">
    <property type="entry name" value="TA_system_antitoxin"/>
</dbReference>
<dbReference type="STRING" id="1802758.A3A96_03555"/>
<dbReference type="InterPro" id="IPR035069">
    <property type="entry name" value="TTHA1013/TTHA0281-like"/>
</dbReference>
<name>A0A1G2TXN4_9BACT</name>
<gene>
    <name evidence="2" type="ORF">A3A96_03555</name>
</gene>
<evidence type="ECO:0000313" key="3">
    <source>
        <dbReference type="Proteomes" id="UP000177707"/>
    </source>
</evidence>
<dbReference type="Pfam" id="PF15919">
    <property type="entry name" value="HicB_lk_antitox"/>
    <property type="match status" value="1"/>
</dbReference>
<dbReference type="EMBL" id="MHWB01000008">
    <property type="protein sequence ID" value="OHB02056.1"/>
    <property type="molecule type" value="Genomic_DNA"/>
</dbReference>
<feature type="domain" description="HicB-like antitoxin of toxin-antitoxin system" evidence="1">
    <location>
        <begin position="11"/>
        <end position="59"/>
    </location>
</feature>
<accession>A0A1G2TXN4</accession>
<dbReference type="SUPFAM" id="SSF143100">
    <property type="entry name" value="TTHA1013/TTHA0281-like"/>
    <property type="match status" value="1"/>
</dbReference>
<dbReference type="Proteomes" id="UP000177707">
    <property type="component" value="Unassembled WGS sequence"/>
</dbReference>
<comment type="caution">
    <text evidence="2">The sequence shown here is derived from an EMBL/GenBank/DDBJ whole genome shotgun (WGS) entry which is preliminary data.</text>
</comment>
<evidence type="ECO:0000313" key="2">
    <source>
        <dbReference type="EMBL" id="OHB02056.1"/>
    </source>
</evidence>
<evidence type="ECO:0000259" key="1">
    <source>
        <dbReference type="Pfam" id="PF15919"/>
    </source>
</evidence>
<dbReference type="PANTHER" id="PTHR34504">
    <property type="entry name" value="ANTITOXIN HICB"/>
    <property type="match status" value="1"/>
</dbReference>
<reference evidence="2 3" key="1">
    <citation type="journal article" date="2016" name="Nat. Commun.">
        <title>Thousands of microbial genomes shed light on interconnected biogeochemical processes in an aquifer system.</title>
        <authorList>
            <person name="Anantharaman K."/>
            <person name="Brown C.T."/>
            <person name="Hug L.A."/>
            <person name="Sharon I."/>
            <person name="Castelle C.J."/>
            <person name="Probst A.J."/>
            <person name="Thomas B.C."/>
            <person name="Singh A."/>
            <person name="Wilkins M.J."/>
            <person name="Karaoz U."/>
            <person name="Brodie E.L."/>
            <person name="Williams K.H."/>
            <person name="Hubbard S.S."/>
            <person name="Banfield J.F."/>
        </authorList>
    </citation>
    <scope>NUCLEOTIDE SEQUENCE [LARGE SCALE GENOMIC DNA]</scope>
</reference>
<proteinExistence type="predicted"/>
<dbReference type="AlphaFoldDB" id="A0A1G2TXN4"/>
<organism evidence="2 3">
    <name type="scientific">Candidatus Zambryskibacteria bacterium RIFCSPLOWO2_01_FULL_39_39</name>
    <dbReference type="NCBI Taxonomy" id="1802758"/>
    <lineage>
        <taxon>Bacteria</taxon>
        <taxon>Candidatus Zambryskiibacteriota</taxon>
    </lineage>
</organism>
<dbReference type="InterPro" id="IPR031807">
    <property type="entry name" value="HicB-like"/>
</dbReference>
<protein>
    <recommendedName>
        <fullName evidence="1">HicB-like antitoxin of toxin-antitoxin system domain-containing protein</fullName>
    </recommendedName>
</protein>
<dbReference type="PANTHER" id="PTHR34504:SF2">
    <property type="entry name" value="UPF0150 PROTEIN SSL0259"/>
    <property type="match status" value="1"/>
</dbReference>